<feature type="transmembrane region" description="Helical" evidence="1">
    <location>
        <begin position="51"/>
        <end position="71"/>
    </location>
</feature>
<accession>A0ABC8M8A3</accession>
<dbReference type="EMBL" id="CAKOAT010979598">
    <property type="protein sequence ID" value="CAH8392052.1"/>
    <property type="molecule type" value="Genomic_DNA"/>
</dbReference>
<sequence>MSGTHEDQETVVHYKSQVQVLHHLDLCCDKFLSVCGLSVKSDKSFLNSGDLVVIPPWYSSKVLVGIILYYFQQSALTYSSSIFSRYVLQLCGFFLCLLSAARIT</sequence>
<keyword evidence="1" id="KW-1133">Transmembrane helix</keyword>
<comment type="caution">
    <text evidence="2">The sequence shown here is derived from an EMBL/GenBank/DDBJ whole genome shotgun (WGS) entry which is preliminary data.</text>
</comment>
<proteinExistence type="predicted"/>
<keyword evidence="3" id="KW-1185">Reference proteome</keyword>
<dbReference type="AlphaFoldDB" id="A0ABC8M8A3"/>
<evidence type="ECO:0000256" key="1">
    <source>
        <dbReference type="SAM" id="Phobius"/>
    </source>
</evidence>
<reference evidence="2 3" key="1">
    <citation type="submission" date="2022-03" db="EMBL/GenBank/DDBJ databases">
        <authorList>
            <person name="Macdonald S."/>
            <person name="Ahmed S."/>
            <person name="Newling K."/>
        </authorList>
    </citation>
    <scope>NUCLEOTIDE SEQUENCE [LARGE SCALE GENOMIC DNA]</scope>
</reference>
<feature type="transmembrane region" description="Helical" evidence="1">
    <location>
        <begin position="83"/>
        <end position="103"/>
    </location>
</feature>
<gene>
    <name evidence="2" type="ORF">ERUC_LOCUS44535</name>
</gene>
<keyword evidence="1" id="KW-0472">Membrane</keyword>
<name>A0ABC8M8A3_ERUVS</name>
<dbReference type="Proteomes" id="UP001642260">
    <property type="component" value="Unassembled WGS sequence"/>
</dbReference>
<evidence type="ECO:0000313" key="2">
    <source>
        <dbReference type="EMBL" id="CAH8392052.1"/>
    </source>
</evidence>
<organism evidence="2 3">
    <name type="scientific">Eruca vesicaria subsp. sativa</name>
    <name type="common">Garden rocket</name>
    <name type="synonym">Eruca sativa</name>
    <dbReference type="NCBI Taxonomy" id="29727"/>
    <lineage>
        <taxon>Eukaryota</taxon>
        <taxon>Viridiplantae</taxon>
        <taxon>Streptophyta</taxon>
        <taxon>Embryophyta</taxon>
        <taxon>Tracheophyta</taxon>
        <taxon>Spermatophyta</taxon>
        <taxon>Magnoliopsida</taxon>
        <taxon>eudicotyledons</taxon>
        <taxon>Gunneridae</taxon>
        <taxon>Pentapetalae</taxon>
        <taxon>rosids</taxon>
        <taxon>malvids</taxon>
        <taxon>Brassicales</taxon>
        <taxon>Brassicaceae</taxon>
        <taxon>Brassiceae</taxon>
        <taxon>Eruca</taxon>
    </lineage>
</organism>
<evidence type="ECO:0000313" key="3">
    <source>
        <dbReference type="Proteomes" id="UP001642260"/>
    </source>
</evidence>
<keyword evidence="1" id="KW-0812">Transmembrane</keyword>
<protein>
    <submittedName>
        <fullName evidence="2">Uncharacterized protein</fullName>
    </submittedName>
</protein>